<reference evidence="2" key="1">
    <citation type="journal article" date="2022" name="IScience">
        <title>Evolution of zygomycete secretomes and the origins of terrestrial fungal ecologies.</title>
        <authorList>
            <person name="Chang Y."/>
            <person name="Wang Y."/>
            <person name="Mondo S."/>
            <person name="Ahrendt S."/>
            <person name="Andreopoulos W."/>
            <person name="Barry K."/>
            <person name="Beard J."/>
            <person name="Benny G.L."/>
            <person name="Blankenship S."/>
            <person name="Bonito G."/>
            <person name="Cuomo C."/>
            <person name="Desiro A."/>
            <person name="Gervers K.A."/>
            <person name="Hundley H."/>
            <person name="Kuo A."/>
            <person name="LaButti K."/>
            <person name="Lang B.F."/>
            <person name="Lipzen A."/>
            <person name="O'Donnell K."/>
            <person name="Pangilinan J."/>
            <person name="Reynolds N."/>
            <person name="Sandor L."/>
            <person name="Smith M.E."/>
            <person name="Tsang A."/>
            <person name="Grigoriev I.V."/>
            <person name="Stajich J.E."/>
            <person name="Spatafora J.W."/>
        </authorList>
    </citation>
    <scope>NUCLEOTIDE SEQUENCE</scope>
    <source>
        <strain evidence="2">RSA 2281</strain>
    </source>
</reference>
<name>A0AAD5KQF1_9FUNG</name>
<keyword evidence="1" id="KW-1133">Transmembrane helix</keyword>
<evidence type="ECO:0000256" key="1">
    <source>
        <dbReference type="SAM" id="Phobius"/>
    </source>
</evidence>
<keyword evidence="3" id="KW-1185">Reference proteome</keyword>
<dbReference type="GO" id="GO:0006298">
    <property type="term" value="P:mismatch repair"/>
    <property type="evidence" value="ECO:0007669"/>
    <property type="project" value="InterPro"/>
</dbReference>
<reference evidence="2" key="2">
    <citation type="submission" date="2023-02" db="EMBL/GenBank/DDBJ databases">
        <authorList>
            <consortium name="DOE Joint Genome Institute"/>
            <person name="Mondo S.J."/>
            <person name="Chang Y."/>
            <person name="Wang Y."/>
            <person name="Ahrendt S."/>
            <person name="Andreopoulos W."/>
            <person name="Barry K."/>
            <person name="Beard J."/>
            <person name="Benny G.L."/>
            <person name="Blankenship S."/>
            <person name="Bonito G."/>
            <person name="Cuomo C."/>
            <person name="Desiro A."/>
            <person name="Gervers K.A."/>
            <person name="Hundley H."/>
            <person name="Kuo A."/>
            <person name="LaButti K."/>
            <person name="Lang B.F."/>
            <person name="Lipzen A."/>
            <person name="O'Donnell K."/>
            <person name="Pangilinan J."/>
            <person name="Reynolds N."/>
            <person name="Sandor L."/>
            <person name="Smith M.W."/>
            <person name="Tsang A."/>
            <person name="Grigoriev I.V."/>
            <person name="Stajich J.E."/>
            <person name="Spatafora J.W."/>
        </authorList>
    </citation>
    <scope>NUCLEOTIDE SEQUENCE</scope>
    <source>
        <strain evidence="2">RSA 2281</strain>
    </source>
</reference>
<gene>
    <name evidence="2" type="ORF">BDA99DRAFT_568094</name>
</gene>
<sequence length="152" mass="17437">MTEEPEFLSLLVEDVRKLFILVIFEFFLEISFVFCLFFTCKEFLTKGLVFSVIRKLLKLDINLGFLEAPELLNLDENTASESFSLSYNYLLCIVEEKRGGGGSYERVHIGLVAIQPAIGGVTYDSFVDGYMRSKLEMYKLYINPCELLLPFV</sequence>
<protein>
    <submittedName>
        <fullName evidence="2">Uncharacterized protein</fullName>
    </submittedName>
</protein>
<dbReference type="EMBL" id="JAIXMP010000002">
    <property type="protein sequence ID" value="KAI9277300.1"/>
    <property type="molecule type" value="Genomic_DNA"/>
</dbReference>
<keyword evidence="1" id="KW-0812">Transmembrane</keyword>
<feature type="transmembrane region" description="Helical" evidence="1">
    <location>
        <begin position="18"/>
        <end position="38"/>
    </location>
</feature>
<organism evidence="2 3">
    <name type="scientific">Phascolomyces articulosus</name>
    <dbReference type="NCBI Taxonomy" id="60185"/>
    <lineage>
        <taxon>Eukaryota</taxon>
        <taxon>Fungi</taxon>
        <taxon>Fungi incertae sedis</taxon>
        <taxon>Mucoromycota</taxon>
        <taxon>Mucoromycotina</taxon>
        <taxon>Mucoromycetes</taxon>
        <taxon>Mucorales</taxon>
        <taxon>Lichtheimiaceae</taxon>
        <taxon>Phascolomyces</taxon>
    </lineage>
</organism>
<dbReference type="InterPro" id="IPR036678">
    <property type="entry name" value="MutS_con_dom_sf"/>
</dbReference>
<keyword evidence="1" id="KW-0472">Membrane</keyword>
<dbReference type="Gene3D" id="3.30.420.110">
    <property type="entry name" value="MutS, connector domain"/>
    <property type="match status" value="1"/>
</dbReference>
<dbReference type="AlphaFoldDB" id="A0AAD5KQF1"/>
<comment type="caution">
    <text evidence="2">The sequence shown here is derived from an EMBL/GenBank/DDBJ whole genome shotgun (WGS) entry which is preliminary data.</text>
</comment>
<proteinExistence type="predicted"/>
<dbReference type="Proteomes" id="UP001209540">
    <property type="component" value="Unassembled WGS sequence"/>
</dbReference>
<evidence type="ECO:0000313" key="3">
    <source>
        <dbReference type="Proteomes" id="UP001209540"/>
    </source>
</evidence>
<evidence type="ECO:0000313" key="2">
    <source>
        <dbReference type="EMBL" id="KAI9277300.1"/>
    </source>
</evidence>
<accession>A0AAD5KQF1</accession>
<dbReference type="GO" id="GO:0030983">
    <property type="term" value="F:mismatched DNA binding"/>
    <property type="evidence" value="ECO:0007669"/>
    <property type="project" value="InterPro"/>
</dbReference>
<dbReference type="GO" id="GO:0005524">
    <property type="term" value="F:ATP binding"/>
    <property type="evidence" value="ECO:0007669"/>
    <property type="project" value="InterPro"/>
</dbReference>